<dbReference type="Gene3D" id="3.40.630.30">
    <property type="match status" value="1"/>
</dbReference>
<keyword evidence="3" id="KW-1185">Reference proteome</keyword>
<feature type="domain" description="N-acetyltransferase" evidence="1">
    <location>
        <begin position="69"/>
        <end position="226"/>
    </location>
</feature>
<dbReference type="OrthoDB" id="2115692at2759"/>
<dbReference type="PANTHER" id="PTHR42791:SF1">
    <property type="entry name" value="N-ACETYLTRANSFERASE DOMAIN-CONTAINING PROTEIN"/>
    <property type="match status" value="1"/>
</dbReference>
<dbReference type="InterPro" id="IPR000182">
    <property type="entry name" value="GNAT_dom"/>
</dbReference>
<gene>
    <name evidence="2" type="ORF">BDV96DRAFT_585508</name>
</gene>
<name>A0A6A5YQK4_9PLEO</name>
<sequence>MALIVKEVESEQDFIKVAPMDHDAWLIPYNPQLKHFRPYLPDRDEAIAAMAERTSKRWRNRDSNTFFLKVVDPETPNQDIMGFAIWEVNEMKNPGHAEPTVAHWHPEGSDERKFAEIFINGLWGFLAKRVTRPHLDLLSITVHPACRHRGAGRLLINWGKAKADELGIEIAISSLPSARGAYEKCGIGAIEVIPPSPDLQVENPSERWKELLQEDLTGWLMWRPVGRDFEVGKDKAPWVKE</sequence>
<dbReference type="InterPro" id="IPR016181">
    <property type="entry name" value="Acyl_CoA_acyltransferase"/>
</dbReference>
<dbReference type="InterPro" id="IPR052523">
    <property type="entry name" value="Trichothecene_AcTrans"/>
</dbReference>
<dbReference type="GO" id="GO:0016747">
    <property type="term" value="F:acyltransferase activity, transferring groups other than amino-acyl groups"/>
    <property type="evidence" value="ECO:0007669"/>
    <property type="project" value="InterPro"/>
</dbReference>
<evidence type="ECO:0000259" key="1">
    <source>
        <dbReference type="PROSITE" id="PS51186"/>
    </source>
</evidence>
<dbReference type="Pfam" id="PF00583">
    <property type="entry name" value="Acetyltransf_1"/>
    <property type="match status" value="1"/>
</dbReference>
<protein>
    <recommendedName>
        <fullName evidence="1">N-acetyltransferase domain-containing protein</fullName>
    </recommendedName>
</protein>
<evidence type="ECO:0000313" key="3">
    <source>
        <dbReference type="Proteomes" id="UP000799770"/>
    </source>
</evidence>
<evidence type="ECO:0000313" key="2">
    <source>
        <dbReference type="EMBL" id="KAF2109395.1"/>
    </source>
</evidence>
<reference evidence="2" key="1">
    <citation type="journal article" date="2020" name="Stud. Mycol.">
        <title>101 Dothideomycetes genomes: a test case for predicting lifestyles and emergence of pathogens.</title>
        <authorList>
            <person name="Haridas S."/>
            <person name="Albert R."/>
            <person name="Binder M."/>
            <person name="Bloem J."/>
            <person name="Labutti K."/>
            <person name="Salamov A."/>
            <person name="Andreopoulos B."/>
            <person name="Baker S."/>
            <person name="Barry K."/>
            <person name="Bills G."/>
            <person name="Bluhm B."/>
            <person name="Cannon C."/>
            <person name="Castanera R."/>
            <person name="Culley D."/>
            <person name="Daum C."/>
            <person name="Ezra D."/>
            <person name="Gonzalez J."/>
            <person name="Henrissat B."/>
            <person name="Kuo A."/>
            <person name="Liang C."/>
            <person name="Lipzen A."/>
            <person name="Lutzoni F."/>
            <person name="Magnuson J."/>
            <person name="Mondo S."/>
            <person name="Nolan M."/>
            <person name="Ohm R."/>
            <person name="Pangilinan J."/>
            <person name="Park H.-J."/>
            <person name="Ramirez L."/>
            <person name="Alfaro M."/>
            <person name="Sun H."/>
            <person name="Tritt A."/>
            <person name="Yoshinaga Y."/>
            <person name="Zwiers L.-H."/>
            <person name="Turgeon B."/>
            <person name="Goodwin S."/>
            <person name="Spatafora J."/>
            <person name="Crous P."/>
            <person name="Grigoriev I."/>
        </authorList>
    </citation>
    <scope>NUCLEOTIDE SEQUENCE</scope>
    <source>
        <strain evidence="2">CBS 627.86</strain>
    </source>
</reference>
<dbReference type="CDD" id="cd04301">
    <property type="entry name" value="NAT_SF"/>
    <property type="match status" value="1"/>
</dbReference>
<dbReference type="Proteomes" id="UP000799770">
    <property type="component" value="Unassembled WGS sequence"/>
</dbReference>
<dbReference type="PANTHER" id="PTHR42791">
    <property type="entry name" value="GNAT FAMILY ACETYLTRANSFERASE"/>
    <property type="match status" value="1"/>
</dbReference>
<dbReference type="PROSITE" id="PS51186">
    <property type="entry name" value="GNAT"/>
    <property type="match status" value="1"/>
</dbReference>
<dbReference type="AlphaFoldDB" id="A0A6A5YQK4"/>
<accession>A0A6A5YQK4</accession>
<dbReference type="EMBL" id="ML977342">
    <property type="protein sequence ID" value="KAF2109395.1"/>
    <property type="molecule type" value="Genomic_DNA"/>
</dbReference>
<organism evidence="2 3">
    <name type="scientific">Lophiotrema nucula</name>
    <dbReference type="NCBI Taxonomy" id="690887"/>
    <lineage>
        <taxon>Eukaryota</taxon>
        <taxon>Fungi</taxon>
        <taxon>Dikarya</taxon>
        <taxon>Ascomycota</taxon>
        <taxon>Pezizomycotina</taxon>
        <taxon>Dothideomycetes</taxon>
        <taxon>Pleosporomycetidae</taxon>
        <taxon>Pleosporales</taxon>
        <taxon>Lophiotremataceae</taxon>
        <taxon>Lophiotrema</taxon>
    </lineage>
</organism>
<dbReference type="SUPFAM" id="SSF55729">
    <property type="entry name" value="Acyl-CoA N-acyltransferases (Nat)"/>
    <property type="match status" value="1"/>
</dbReference>
<proteinExistence type="predicted"/>